<feature type="transmembrane region" description="Helical" evidence="1">
    <location>
        <begin position="30"/>
        <end position="50"/>
    </location>
</feature>
<dbReference type="Proteomes" id="UP000593766">
    <property type="component" value="Chromosome"/>
</dbReference>
<organism evidence="2 3">
    <name type="scientific">Thermosphaera chiliense</name>
    <dbReference type="NCBI Taxonomy" id="3402707"/>
    <lineage>
        <taxon>Archaea</taxon>
        <taxon>Thermoproteota</taxon>
        <taxon>Thermoprotei</taxon>
        <taxon>Desulfurococcales</taxon>
        <taxon>Desulfurococcaceae</taxon>
        <taxon>Thermosphaera</taxon>
    </lineage>
</organism>
<keyword evidence="1" id="KW-0812">Transmembrane</keyword>
<sequence>MACFIAPLVTGILIKTLERFFKNTAEKLKLNILSTMLLGGSMVLIAEHAWNGEVTMYPPFLTAMSNPADMAVAFNEITTVGLLMTLGIAGLWAGGLIIYYKNSNLTEKVRSRILTALPRKWC</sequence>
<dbReference type="AlphaFoldDB" id="A0A7M1UP25"/>
<protein>
    <submittedName>
        <fullName evidence="2">Uncharacterized protein</fullName>
    </submittedName>
</protein>
<keyword evidence="3" id="KW-1185">Reference proteome</keyword>
<evidence type="ECO:0000313" key="3">
    <source>
        <dbReference type="Proteomes" id="UP000593766"/>
    </source>
</evidence>
<dbReference type="RefSeq" id="WP_193435795.1">
    <property type="nucleotide sequence ID" value="NZ_CP063144.1"/>
</dbReference>
<keyword evidence="1" id="KW-1133">Transmembrane helix</keyword>
<feature type="transmembrane region" description="Helical" evidence="1">
    <location>
        <begin position="70"/>
        <end position="100"/>
    </location>
</feature>
<dbReference type="KEGG" id="tcs:IMZ38_04935"/>
<proteinExistence type="predicted"/>
<gene>
    <name evidence="2" type="ORF">IMZ38_04935</name>
</gene>
<name>A0A7M1UP25_9CREN</name>
<accession>A0A7M1UP25</accession>
<evidence type="ECO:0000313" key="2">
    <source>
        <dbReference type="EMBL" id="QOR93990.1"/>
    </source>
</evidence>
<reference evidence="2 3" key="1">
    <citation type="submission" date="2020-10" db="EMBL/GenBank/DDBJ databases">
        <title>Complete genome sequence of Thermosphaera aggregans strain 3507.</title>
        <authorList>
            <person name="Zayulina K.S."/>
            <person name="Elcheninov A.G."/>
            <person name="Toshchakov S.V."/>
            <person name="Kublanov I.V."/>
            <person name="Kochetkova T.V."/>
        </authorList>
    </citation>
    <scope>NUCLEOTIDE SEQUENCE [LARGE SCALE GENOMIC DNA]</scope>
    <source>
        <strain evidence="2 3">3507</strain>
    </source>
</reference>
<dbReference type="GeneID" id="59454739"/>
<dbReference type="EMBL" id="CP063144">
    <property type="protein sequence ID" value="QOR93990.1"/>
    <property type="molecule type" value="Genomic_DNA"/>
</dbReference>
<dbReference type="OrthoDB" id="19303at2157"/>
<keyword evidence="1" id="KW-0472">Membrane</keyword>
<evidence type="ECO:0000256" key="1">
    <source>
        <dbReference type="SAM" id="Phobius"/>
    </source>
</evidence>